<dbReference type="RefSeq" id="WP_098786389.1">
    <property type="nucleotide sequence ID" value="NZ_NULO01000059.1"/>
</dbReference>
<dbReference type="Gene3D" id="3.40.1350.10">
    <property type="match status" value="1"/>
</dbReference>
<sequence length="247" mass="28795">MKEVQLHEILIANPYLIEEGCIFLESEVNLSGKRCDLLFLDKNKKKLFVEVKLKVNDSAVGQLIRYDGLVNNPDARFMLVGLTFVAGLKEGLEKHGYEYKEINLDNVKGNKENIALYKKKVPRNKSKFETVDQLIQTFSLREQQIAKEIFEYAYGLEGVYYYLSDGIMMRRASKRFKFLSISTKGNRALFHVPTKMRDSVFEKYKDKIKIYIPVDPRDKNQIDIELRDIPSLDCVKDLIDCAYQERE</sequence>
<accession>A0A2C1DG95</accession>
<name>A0A2C1DG95_BACCE</name>
<comment type="caution">
    <text evidence="3">The sequence shown here is derived from an EMBL/GenBank/DDBJ whole genome shotgun (WGS) entry which is preliminary data.</text>
</comment>
<dbReference type="AlphaFoldDB" id="A0A2C1DG95"/>
<evidence type="ECO:0000313" key="3">
    <source>
        <dbReference type="EMBL" id="PGS99425.1"/>
    </source>
</evidence>
<dbReference type="InterPro" id="IPR048301">
    <property type="entry name" value="NucS_C"/>
</dbReference>
<dbReference type="GO" id="GO:0004519">
    <property type="term" value="F:endonuclease activity"/>
    <property type="evidence" value="ECO:0007669"/>
    <property type="project" value="InterPro"/>
</dbReference>
<dbReference type="InterPro" id="IPR011856">
    <property type="entry name" value="tRNA_endonuc-like_dom_sf"/>
</dbReference>
<evidence type="ECO:0000256" key="1">
    <source>
        <dbReference type="ARBA" id="ARBA00023125"/>
    </source>
</evidence>
<dbReference type="Pfam" id="PF01939">
    <property type="entry name" value="NucS_C"/>
    <property type="match status" value="1"/>
</dbReference>
<dbReference type="Proteomes" id="UP000225872">
    <property type="component" value="Unassembled WGS sequence"/>
</dbReference>
<evidence type="ECO:0000313" key="4">
    <source>
        <dbReference type="Proteomes" id="UP000225872"/>
    </source>
</evidence>
<feature type="domain" description="Endonuclease NucS C-terminal" evidence="2">
    <location>
        <begin position="3"/>
        <end position="113"/>
    </location>
</feature>
<protein>
    <recommendedName>
        <fullName evidence="2">Endonuclease NucS C-terminal domain-containing protein</fullName>
    </recommendedName>
</protein>
<organism evidence="3 4">
    <name type="scientific">Bacillus cereus</name>
    <dbReference type="NCBI Taxonomy" id="1396"/>
    <lineage>
        <taxon>Bacteria</taxon>
        <taxon>Bacillati</taxon>
        <taxon>Bacillota</taxon>
        <taxon>Bacilli</taxon>
        <taxon>Bacillales</taxon>
        <taxon>Bacillaceae</taxon>
        <taxon>Bacillus</taxon>
        <taxon>Bacillus cereus group</taxon>
    </lineage>
</organism>
<dbReference type="InterPro" id="IPR002793">
    <property type="entry name" value="Endonuclease_NucS"/>
</dbReference>
<keyword evidence="1" id="KW-0238">DNA-binding</keyword>
<proteinExistence type="predicted"/>
<dbReference type="PANTHER" id="PTHR38814:SF1">
    <property type="entry name" value="ENDONUCLEASE NUCS"/>
    <property type="match status" value="1"/>
</dbReference>
<gene>
    <name evidence="3" type="ORF">COD09_17980</name>
</gene>
<dbReference type="PANTHER" id="PTHR38814">
    <property type="entry name" value="ENDONUCLEASE NUCS"/>
    <property type="match status" value="1"/>
</dbReference>
<reference evidence="3 4" key="1">
    <citation type="submission" date="2017-09" db="EMBL/GenBank/DDBJ databases">
        <title>Large-scale bioinformatics analysis of Bacillus genomes uncovers conserved roles of natural products in bacterial physiology.</title>
        <authorList>
            <consortium name="Agbiome Team Llc"/>
            <person name="Bleich R.M."/>
            <person name="Grubbs K.J."/>
            <person name="Santa Maria K.C."/>
            <person name="Allen S.E."/>
            <person name="Farag S."/>
            <person name="Shank E.A."/>
            <person name="Bowers A."/>
        </authorList>
    </citation>
    <scope>NUCLEOTIDE SEQUENCE [LARGE SCALE GENOMIC DNA]</scope>
    <source>
        <strain evidence="3 4">AFS041432</strain>
    </source>
</reference>
<dbReference type="EMBL" id="NULO01000059">
    <property type="protein sequence ID" value="PGS99425.1"/>
    <property type="molecule type" value="Genomic_DNA"/>
</dbReference>
<dbReference type="GO" id="GO:0003677">
    <property type="term" value="F:DNA binding"/>
    <property type="evidence" value="ECO:0007669"/>
    <property type="project" value="UniProtKB-KW"/>
</dbReference>
<evidence type="ECO:0000259" key="2">
    <source>
        <dbReference type="Pfam" id="PF01939"/>
    </source>
</evidence>